<dbReference type="InterPro" id="IPR008906">
    <property type="entry name" value="HATC_C_dom"/>
</dbReference>
<accession>A0A484M4Q4</accession>
<evidence type="ECO:0000259" key="2">
    <source>
        <dbReference type="Pfam" id="PF05699"/>
    </source>
</evidence>
<dbReference type="PANTHER" id="PTHR23272:SF161">
    <property type="entry name" value="ZINC FINGER BED DOMAIN-CONTAINING PROTEIN RICESLEEPER 1-LIKE"/>
    <property type="match status" value="1"/>
</dbReference>
<evidence type="ECO:0000256" key="1">
    <source>
        <dbReference type="SAM" id="MobiDB-lite"/>
    </source>
</evidence>
<dbReference type="Proteomes" id="UP000595140">
    <property type="component" value="Unassembled WGS sequence"/>
</dbReference>
<dbReference type="AlphaFoldDB" id="A0A484M4Q4"/>
<reference evidence="3 4" key="1">
    <citation type="submission" date="2018-04" db="EMBL/GenBank/DDBJ databases">
        <authorList>
            <person name="Vogel A."/>
        </authorList>
    </citation>
    <scope>NUCLEOTIDE SEQUENCE [LARGE SCALE GENOMIC DNA]</scope>
</reference>
<sequence>MTTLKFEVPLFDGRADFMLWQCTIQDYLVQQGLELALQDEKPSDMKESEWSTIQKKAVSTIRLALSPQIKVTVLKETSPKKLWEMLESKFASKTLTNRLMMRMDLYSLKMEEGGSVIDHINKFNEQVSRLLNAGETIKDEEQGLLLLASLPKSFKPFVQSMIAGRTTLRLDDVTTALKESQRMMGGEESSGDSHLLAAVSVEKGRKKKSDQLGRRSQLRDMSTVSIPDQFVGDALMDQEFDHYVSGRGDANLETLECLFEDIDEVGMDVEPIAHSNNPTDVDEEAGEPETSQGPDKGIYGNVSEETAPPPPPKSKKGFKGIVGGLLAKKGKRAKPSTSSGGTTVSSHNELAMYQGVPCDYDDDVEFDVLGCWKRNEHMFPCLGMLARQILSVPVSTVAVEQEFSAGGNILTNSRSCLSAESLETLVCNRDWLLARRRGQESGYDFNSDHYMNATTDGSLSSEE</sequence>
<dbReference type="InterPro" id="IPR012337">
    <property type="entry name" value="RNaseH-like_sf"/>
</dbReference>
<feature type="region of interest" description="Disordered" evidence="1">
    <location>
        <begin position="270"/>
        <end position="319"/>
    </location>
</feature>
<dbReference type="PANTHER" id="PTHR23272">
    <property type="entry name" value="BED FINGER-RELATED"/>
    <property type="match status" value="1"/>
</dbReference>
<dbReference type="OrthoDB" id="1301613at2759"/>
<name>A0A484M4Q4_9ASTE</name>
<protein>
    <recommendedName>
        <fullName evidence="2">HAT C-terminal dimerisation domain-containing protein</fullName>
    </recommendedName>
</protein>
<dbReference type="Pfam" id="PF14223">
    <property type="entry name" value="Retrotran_gag_2"/>
    <property type="match status" value="1"/>
</dbReference>
<dbReference type="Pfam" id="PF05699">
    <property type="entry name" value="Dimer_Tnp_hAT"/>
    <property type="match status" value="1"/>
</dbReference>
<dbReference type="SUPFAM" id="SSF53098">
    <property type="entry name" value="Ribonuclease H-like"/>
    <property type="match status" value="1"/>
</dbReference>
<keyword evidence="4" id="KW-1185">Reference proteome</keyword>
<evidence type="ECO:0000313" key="3">
    <source>
        <dbReference type="EMBL" id="VFQ83822.1"/>
    </source>
</evidence>
<dbReference type="GO" id="GO:0046983">
    <property type="term" value="F:protein dimerization activity"/>
    <property type="evidence" value="ECO:0007669"/>
    <property type="project" value="InterPro"/>
</dbReference>
<organism evidence="3 4">
    <name type="scientific">Cuscuta campestris</name>
    <dbReference type="NCBI Taxonomy" id="132261"/>
    <lineage>
        <taxon>Eukaryota</taxon>
        <taxon>Viridiplantae</taxon>
        <taxon>Streptophyta</taxon>
        <taxon>Embryophyta</taxon>
        <taxon>Tracheophyta</taxon>
        <taxon>Spermatophyta</taxon>
        <taxon>Magnoliopsida</taxon>
        <taxon>eudicotyledons</taxon>
        <taxon>Gunneridae</taxon>
        <taxon>Pentapetalae</taxon>
        <taxon>asterids</taxon>
        <taxon>lamiids</taxon>
        <taxon>Solanales</taxon>
        <taxon>Convolvulaceae</taxon>
        <taxon>Cuscuteae</taxon>
        <taxon>Cuscuta</taxon>
        <taxon>Cuscuta subgen. Grammica</taxon>
        <taxon>Cuscuta sect. Cleistogrammica</taxon>
    </lineage>
</organism>
<feature type="domain" description="HAT C-terminal dimerisation" evidence="2">
    <location>
        <begin position="359"/>
        <end position="432"/>
    </location>
</feature>
<proteinExistence type="predicted"/>
<dbReference type="EMBL" id="OOIL02002608">
    <property type="protein sequence ID" value="VFQ83822.1"/>
    <property type="molecule type" value="Genomic_DNA"/>
</dbReference>
<evidence type="ECO:0000313" key="4">
    <source>
        <dbReference type="Proteomes" id="UP000595140"/>
    </source>
</evidence>
<gene>
    <name evidence="3" type="ORF">CCAM_LOCUS25598</name>
</gene>